<dbReference type="InterPro" id="IPR036291">
    <property type="entry name" value="NAD(P)-bd_dom_sf"/>
</dbReference>
<gene>
    <name evidence="3" type="ORF">NX786_02000</name>
</gene>
<keyword evidence="4" id="KW-1185">Reference proteome</keyword>
<sequence>MTTTINTVGIIGAGAIGQAMAKQLVRAGLDVILSNSRDPSTLAPVIDALGPHAKAGTRQQAAAADIVFVSVNWSRLEDALADIDWHGRIVIDANNPVLLPGYKLAELGGRNSTQVLTDLVPGARVVKAFNTLLAAVLAGEPREAGGRRVVFLSGDDAEAKKIVGGLIDRLGFVGIDLGSTQVGGNLQQFPGGPLPAVNLIKLA</sequence>
<dbReference type="PANTHER" id="PTHR14239:SF10">
    <property type="entry name" value="REDUCTASE"/>
    <property type="match status" value="1"/>
</dbReference>
<accession>A0ABT2BSL9</accession>
<evidence type="ECO:0000259" key="2">
    <source>
        <dbReference type="Pfam" id="PF03807"/>
    </source>
</evidence>
<dbReference type="InterPro" id="IPR028939">
    <property type="entry name" value="P5C_Rdtase_cat_N"/>
</dbReference>
<dbReference type="PANTHER" id="PTHR14239">
    <property type="entry name" value="DUDULIN-RELATED"/>
    <property type="match status" value="1"/>
</dbReference>
<feature type="domain" description="Pyrroline-5-carboxylate reductase catalytic N-terminal" evidence="2">
    <location>
        <begin position="7"/>
        <end position="96"/>
    </location>
</feature>
<dbReference type="EMBL" id="JANUHC010000001">
    <property type="protein sequence ID" value="MCS0628117.1"/>
    <property type="molecule type" value="Genomic_DNA"/>
</dbReference>
<name>A0ABT2BSL9_9BURK</name>
<evidence type="ECO:0000256" key="1">
    <source>
        <dbReference type="ARBA" id="ARBA00023002"/>
    </source>
</evidence>
<keyword evidence="1" id="KW-0560">Oxidoreductase</keyword>
<dbReference type="Pfam" id="PF03807">
    <property type="entry name" value="F420_oxidored"/>
    <property type="match status" value="1"/>
</dbReference>
<organism evidence="3 4">
    <name type="scientific">Telluria mixta</name>
    <dbReference type="NCBI Taxonomy" id="34071"/>
    <lineage>
        <taxon>Bacteria</taxon>
        <taxon>Pseudomonadati</taxon>
        <taxon>Pseudomonadota</taxon>
        <taxon>Betaproteobacteria</taxon>
        <taxon>Burkholderiales</taxon>
        <taxon>Oxalobacteraceae</taxon>
        <taxon>Telluria group</taxon>
        <taxon>Telluria</taxon>
    </lineage>
</organism>
<dbReference type="SUPFAM" id="SSF51735">
    <property type="entry name" value="NAD(P)-binding Rossmann-fold domains"/>
    <property type="match status" value="1"/>
</dbReference>
<dbReference type="RefSeq" id="WP_259447369.1">
    <property type="nucleotide sequence ID" value="NZ_CP119520.1"/>
</dbReference>
<dbReference type="InterPro" id="IPR051267">
    <property type="entry name" value="STEAP_metalloreductase"/>
</dbReference>
<evidence type="ECO:0000313" key="4">
    <source>
        <dbReference type="Proteomes" id="UP001165263"/>
    </source>
</evidence>
<protein>
    <submittedName>
        <fullName evidence="3">NAD(P)-binding domain-containing protein</fullName>
    </submittedName>
</protein>
<proteinExistence type="predicted"/>
<dbReference type="Gene3D" id="3.40.50.720">
    <property type="entry name" value="NAD(P)-binding Rossmann-like Domain"/>
    <property type="match status" value="1"/>
</dbReference>
<comment type="caution">
    <text evidence="3">The sequence shown here is derived from an EMBL/GenBank/DDBJ whole genome shotgun (WGS) entry which is preliminary data.</text>
</comment>
<reference evidence="3" key="1">
    <citation type="submission" date="2022-08" db="EMBL/GenBank/DDBJ databases">
        <title>Reclassification of Massilia species as members of the genera Telluria, Duganella, Pseudoduganella, Mokoshia gen. nov. and Zemynaea gen. nov. using orthogonal and non-orthogonal genome-based approaches.</title>
        <authorList>
            <person name="Bowman J.P."/>
        </authorList>
    </citation>
    <scope>NUCLEOTIDE SEQUENCE</scope>
    <source>
        <strain evidence="3">LMG 11547</strain>
    </source>
</reference>
<evidence type="ECO:0000313" key="3">
    <source>
        <dbReference type="EMBL" id="MCS0628117.1"/>
    </source>
</evidence>
<dbReference type="Proteomes" id="UP001165263">
    <property type="component" value="Unassembled WGS sequence"/>
</dbReference>